<dbReference type="Pfam" id="PF01812">
    <property type="entry name" value="5-FTHF_cyc-lig"/>
    <property type="match status" value="1"/>
</dbReference>
<dbReference type="AlphaFoldDB" id="A0A1I1JHZ8"/>
<dbReference type="InterPro" id="IPR037171">
    <property type="entry name" value="NagB/RpiA_transferase-like"/>
</dbReference>
<dbReference type="Gene3D" id="3.40.50.10420">
    <property type="entry name" value="NagB/RpiA/CoA transferase-like"/>
    <property type="match status" value="1"/>
</dbReference>
<dbReference type="Proteomes" id="UP000198728">
    <property type="component" value="Unassembled WGS sequence"/>
</dbReference>
<feature type="binding site" evidence="4">
    <location>
        <begin position="129"/>
        <end position="137"/>
    </location>
    <ligand>
        <name>ATP</name>
        <dbReference type="ChEBI" id="CHEBI:30616"/>
    </ligand>
</feature>
<protein>
    <recommendedName>
        <fullName evidence="5">5-formyltetrahydrofolate cyclo-ligase</fullName>
        <ecNumber evidence="5">6.3.3.2</ecNumber>
    </recommendedName>
</protein>
<dbReference type="STRING" id="441112.SAMN04488094_105114"/>
<dbReference type="SUPFAM" id="SSF100950">
    <property type="entry name" value="NagB/RpiA/CoA transferase-like"/>
    <property type="match status" value="1"/>
</dbReference>
<evidence type="ECO:0000313" key="7">
    <source>
        <dbReference type="Proteomes" id="UP000198728"/>
    </source>
</evidence>
<dbReference type="RefSeq" id="WP_093360676.1">
    <property type="nucleotide sequence ID" value="NZ_FOLG01000005.1"/>
</dbReference>
<gene>
    <name evidence="6" type="ORF">SAMN04488094_105114</name>
</gene>
<keyword evidence="5" id="KW-0460">Magnesium</keyword>
<dbReference type="GO" id="GO:0030272">
    <property type="term" value="F:5-formyltetrahydrofolate cyclo-ligase activity"/>
    <property type="evidence" value="ECO:0007669"/>
    <property type="project" value="UniProtKB-EC"/>
</dbReference>
<sequence>MTQSLSERKAEARKAALTRRAEAHAVHRQAASSVLQSYMADLSGKVVAGYLPIRTEADPLPAMNALAVRNRICVPVIDAPGRPLSFREWTPGCALEEGPFRVMVPISGETIRPQVVIVPLVAFDGRLFRLGYGGGFYDRTLSLFRTAGPVQAIGFAYSGQRDDALPRERTDERLDVLVTERGAFSAED</sequence>
<evidence type="ECO:0000256" key="5">
    <source>
        <dbReference type="RuleBase" id="RU361279"/>
    </source>
</evidence>
<keyword evidence="2 4" id="KW-0547">Nucleotide-binding</keyword>
<comment type="catalytic activity">
    <reaction evidence="5">
        <text>(6S)-5-formyl-5,6,7,8-tetrahydrofolate + ATP = (6R)-5,10-methenyltetrahydrofolate + ADP + phosphate</text>
        <dbReference type="Rhea" id="RHEA:10488"/>
        <dbReference type="ChEBI" id="CHEBI:30616"/>
        <dbReference type="ChEBI" id="CHEBI:43474"/>
        <dbReference type="ChEBI" id="CHEBI:57455"/>
        <dbReference type="ChEBI" id="CHEBI:57457"/>
        <dbReference type="ChEBI" id="CHEBI:456216"/>
        <dbReference type="EC" id="6.3.3.2"/>
    </reaction>
</comment>
<dbReference type="GO" id="GO:0005524">
    <property type="term" value="F:ATP binding"/>
    <property type="evidence" value="ECO:0007669"/>
    <property type="project" value="UniProtKB-KW"/>
</dbReference>
<keyword evidence="6" id="KW-0436">Ligase</keyword>
<evidence type="ECO:0000256" key="2">
    <source>
        <dbReference type="ARBA" id="ARBA00022741"/>
    </source>
</evidence>
<feature type="binding site" evidence="4">
    <location>
        <begin position="9"/>
        <end position="13"/>
    </location>
    <ligand>
        <name>ATP</name>
        <dbReference type="ChEBI" id="CHEBI:30616"/>
    </ligand>
</feature>
<dbReference type="OrthoDB" id="9801938at2"/>
<evidence type="ECO:0000256" key="1">
    <source>
        <dbReference type="ARBA" id="ARBA00010638"/>
    </source>
</evidence>
<feature type="binding site" evidence="4">
    <location>
        <position position="56"/>
    </location>
    <ligand>
        <name>substrate</name>
    </ligand>
</feature>
<dbReference type="PIRSF" id="PIRSF006806">
    <property type="entry name" value="FTHF_cligase"/>
    <property type="match status" value="1"/>
</dbReference>
<accession>A0A1I1JHZ8</accession>
<dbReference type="GO" id="GO:0046872">
    <property type="term" value="F:metal ion binding"/>
    <property type="evidence" value="ECO:0007669"/>
    <property type="project" value="UniProtKB-KW"/>
</dbReference>
<keyword evidence="3 4" id="KW-0067">ATP-binding</keyword>
<comment type="cofactor">
    <cofactor evidence="5">
        <name>Mg(2+)</name>
        <dbReference type="ChEBI" id="CHEBI:18420"/>
    </cofactor>
</comment>
<dbReference type="GO" id="GO:0035999">
    <property type="term" value="P:tetrahydrofolate interconversion"/>
    <property type="evidence" value="ECO:0007669"/>
    <property type="project" value="TreeGrafter"/>
</dbReference>
<feature type="binding site" evidence="4">
    <location>
        <position position="51"/>
    </location>
    <ligand>
        <name>substrate</name>
    </ligand>
</feature>
<dbReference type="NCBIfam" id="TIGR02727">
    <property type="entry name" value="MTHFS_bact"/>
    <property type="match status" value="1"/>
</dbReference>
<proteinExistence type="inferred from homology"/>
<evidence type="ECO:0000313" key="6">
    <source>
        <dbReference type="EMBL" id="SFC47592.1"/>
    </source>
</evidence>
<dbReference type="InterPro" id="IPR024185">
    <property type="entry name" value="FTHF_cligase-like_sf"/>
</dbReference>
<organism evidence="6 7">
    <name type="scientific">Tropicimonas isoalkanivorans</name>
    <dbReference type="NCBI Taxonomy" id="441112"/>
    <lineage>
        <taxon>Bacteria</taxon>
        <taxon>Pseudomonadati</taxon>
        <taxon>Pseudomonadota</taxon>
        <taxon>Alphaproteobacteria</taxon>
        <taxon>Rhodobacterales</taxon>
        <taxon>Roseobacteraceae</taxon>
        <taxon>Tropicimonas</taxon>
    </lineage>
</organism>
<name>A0A1I1JHZ8_9RHOB</name>
<dbReference type="PANTHER" id="PTHR23407">
    <property type="entry name" value="ATPASE INHIBITOR/5-FORMYLTETRAHYDROFOLATE CYCLO-LIGASE"/>
    <property type="match status" value="1"/>
</dbReference>
<dbReference type="EMBL" id="FOLG01000005">
    <property type="protein sequence ID" value="SFC47592.1"/>
    <property type="molecule type" value="Genomic_DNA"/>
</dbReference>
<evidence type="ECO:0000256" key="4">
    <source>
        <dbReference type="PIRSR" id="PIRSR006806-1"/>
    </source>
</evidence>
<evidence type="ECO:0000256" key="3">
    <source>
        <dbReference type="ARBA" id="ARBA00022840"/>
    </source>
</evidence>
<keyword evidence="7" id="KW-1185">Reference proteome</keyword>
<dbReference type="PANTHER" id="PTHR23407:SF1">
    <property type="entry name" value="5-FORMYLTETRAHYDROFOLATE CYCLO-LIGASE"/>
    <property type="match status" value="1"/>
</dbReference>
<dbReference type="EC" id="6.3.3.2" evidence="5"/>
<keyword evidence="5" id="KW-0479">Metal-binding</keyword>
<dbReference type="GO" id="GO:0009396">
    <property type="term" value="P:folic acid-containing compound biosynthetic process"/>
    <property type="evidence" value="ECO:0007669"/>
    <property type="project" value="TreeGrafter"/>
</dbReference>
<reference evidence="6 7" key="1">
    <citation type="submission" date="2016-10" db="EMBL/GenBank/DDBJ databases">
        <authorList>
            <person name="de Groot N.N."/>
        </authorList>
    </citation>
    <scope>NUCLEOTIDE SEQUENCE [LARGE SCALE GENOMIC DNA]</scope>
    <source>
        <strain evidence="6 7">DSM 19548</strain>
    </source>
</reference>
<comment type="similarity">
    <text evidence="1 5">Belongs to the 5-formyltetrahydrofolate cyclo-ligase family.</text>
</comment>
<dbReference type="InterPro" id="IPR002698">
    <property type="entry name" value="FTHF_cligase"/>
</dbReference>